<evidence type="ECO:0000313" key="1">
    <source>
        <dbReference type="EMBL" id="GIQ61635.1"/>
    </source>
</evidence>
<name>A0ABQ4N0G1_9BACL</name>
<dbReference type="Proteomes" id="UP000680304">
    <property type="component" value="Unassembled WGS sequence"/>
</dbReference>
<proteinExistence type="predicted"/>
<reference evidence="1 2" key="1">
    <citation type="submission" date="2021-04" db="EMBL/GenBank/DDBJ databases">
        <title>Draft genome sequence of Paenibacillus cisolokensis, LC2-13A.</title>
        <authorList>
            <person name="Uke A."/>
            <person name="Chhe C."/>
            <person name="Baramee S."/>
            <person name="Kosugi A."/>
        </authorList>
    </citation>
    <scope>NUCLEOTIDE SEQUENCE [LARGE SCALE GENOMIC DNA]</scope>
    <source>
        <strain evidence="1 2">LC2-13A</strain>
    </source>
</reference>
<comment type="caution">
    <text evidence="1">The sequence shown here is derived from an EMBL/GenBank/DDBJ whole genome shotgun (WGS) entry which is preliminary data.</text>
</comment>
<accession>A0ABQ4N0G1</accession>
<sequence length="111" mass="12971">MEDLIPLLISSAGNRRDIGGYILRLNEMDCYFRIEARENAVIVDLYNHDLTILDRLLTVLKSSPFLWHGFINRSVVEGYRFYTFVGAKQETSFAQLMQAEYKFVENINRLC</sequence>
<evidence type="ECO:0000313" key="2">
    <source>
        <dbReference type="Proteomes" id="UP000680304"/>
    </source>
</evidence>
<protein>
    <submittedName>
        <fullName evidence="1">Uncharacterized protein</fullName>
    </submittedName>
</protein>
<gene>
    <name evidence="1" type="ORF">PACILC2_02030</name>
</gene>
<dbReference type="EMBL" id="BOVJ01000006">
    <property type="protein sequence ID" value="GIQ61635.1"/>
    <property type="molecule type" value="Genomic_DNA"/>
</dbReference>
<organism evidence="1 2">
    <name type="scientific">Paenibacillus cisolokensis</name>
    <dbReference type="NCBI Taxonomy" id="1658519"/>
    <lineage>
        <taxon>Bacteria</taxon>
        <taxon>Bacillati</taxon>
        <taxon>Bacillota</taxon>
        <taxon>Bacilli</taxon>
        <taxon>Bacillales</taxon>
        <taxon>Paenibacillaceae</taxon>
        <taxon>Paenibacillus</taxon>
    </lineage>
</organism>
<keyword evidence="2" id="KW-1185">Reference proteome</keyword>